<dbReference type="InterPro" id="IPR025388">
    <property type="entry name" value="Alginate_export_dom"/>
</dbReference>
<feature type="chain" id="PRO_5046525558" evidence="1">
    <location>
        <begin position="30"/>
        <end position="466"/>
    </location>
</feature>
<dbReference type="InterPro" id="IPR053728">
    <property type="entry name" value="Alginate_Permeability_Chnl"/>
</dbReference>
<dbReference type="Proteomes" id="UP001056937">
    <property type="component" value="Chromosome 2"/>
</dbReference>
<evidence type="ECO:0000259" key="2">
    <source>
        <dbReference type="Pfam" id="PF13372"/>
    </source>
</evidence>
<organism evidence="3 4">
    <name type="scientific">Sphingomonas morindae</name>
    <dbReference type="NCBI Taxonomy" id="1541170"/>
    <lineage>
        <taxon>Bacteria</taxon>
        <taxon>Pseudomonadati</taxon>
        <taxon>Pseudomonadota</taxon>
        <taxon>Alphaproteobacteria</taxon>
        <taxon>Sphingomonadales</taxon>
        <taxon>Sphingomonadaceae</taxon>
        <taxon>Sphingomonas</taxon>
    </lineage>
</organism>
<proteinExistence type="predicted"/>
<protein>
    <submittedName>
        <fullName evidence="3">Alginate export family protein</fullName>
    </submittedName>
</protein>
<name>A0ABY4XCN7_9SPHN</name>
<dbReference type="Pfam" id="PF13372">
    <property type="entry name" value="Alginate_exp"/>
    <property type="match status" value="1"/>
</dbReference>
<gene>
    <name evidence="3" type="ORF">LHA26_18450</name>
</gene>
<evidence type="ECO:0000313" key="4">
    <source>
        <dbReference type="Proteomes" id="UP001056937"/>
    </source>
</evidence>
<reference evidence="3" key="1">
    <citation type="journal article" date="2022" name="Toxins">
        <title>Genomic Analysis of Sphingopyxis sp. USTB-05 for Biodegrading Cyanobacterial Hepatotoxins.</title>
        <authorList>
            <person name="Liu C."/>
            <person name="Xu Q."/>
            <person name="Zhao Z."/>
            <person name="Zhang H."/>
            <person name="Liu X."/>
            <person name="Yin C."/>
            <person name="Liu Y."/>
            <person name="Yan H."/>
        </authorList>
    </citation>
    <scope>NUCLEOTIDE SEQUENCE</scope>
    <source>
        <strain evidence="3">NBD5</strain>
    </source>
</reference>
<accession>A0ABY4XCN7</accession>
<sequence>MVTQKAKRLGRGAAGLLALLGAVPAPALAATPWTLHDALDLPAALTVKLGIRARLEGLEGQFRPTGPESDHFVSFRTDLLVDYDDGRIVAGGELRDARGYGEKHDSTVGVSDINALEPLQAYLGLGLKGVGGQGAGGRAIAGRYTLETGAGRLIGRPDFSNSINSYTGVLLDWHSAAKDRLVLFANEPSSRLPNDSTGIHDNRITVDAAHRSLRFFGGDVTKAALLPHLLGEAYYYRLAERDRPDLPTRNRHLATYGARLQLAPRAGHPDFEFEFANQVGRARATTAITDRTDLPVRARLVHGELGWRLPIRTVARLSLHGDLATGDDRDPHRYTRFDTLFGASRADFGPTGLYGAVTRSNLRSVGLRAETTPTPRLDMFAMTRLLWLDQPTDAFAATAVRDRTGRSGRFAGTQVEGRVRYWLIAKQLKVDVGGAVLAKGRFLRDAPNARADGDSHYGFIDLALDI</sequence>
<evidence type="ECO:0000313" key="3">
    <source>
        <dbReference type="EMBL" id="USI74731.1"/>
    </source>
</evidence>
<dbReference type="Gene3D" id="2.40.160.100">
    <property type="match status" value="1"/>
</dbReference>
<feature type="signal peptide" evidence="1">
    <location>
        <begin position="1"/>
        <end position="29"/>
    </location>
</feature>
<dbReference type="EMBL" id="CP084931">
    <property type="protein sequence ID" value="USI74731.1"/>
    <property type="molecule type" value="Genomic_DNA"/>
</dbReference>
<feature type="domain" description="Alginate export" evidence="2">
    <location>
        <begin position="70"/>
        <end position="450"/>
    </location>
</feature>
<keyword evidence="1" id="KW-0732">Signal</keyword>
<dbReference type="RefSeq" id="WP_252168545.1">
    <property type="nucleotide sequence ID" value="NZ_CP084931.1"/>
</dbReference>
<evidence type="ECO:0000256" key="1">
    <source>
        <dbReference type="SAM" id="SignalP"/>
    </source>
</evidence>
<keyword evidence="4" id="KW-1185">Reference proteome</keyword>